<sequence>MMTLTLSRFKPLLILLVFLSGCMTTPISSIPKLMRLDFLTMNFEHVRVGLQLPTFLSLRAGDAVMIIRSTTDGVKDKTVETFGLIEENMAEADRARFNVKHRAGWGTSVWRIKPEDIARLTALQEKVRRSRIEGPRIRGSTEIEILRVCVAGTLPSGPIYFSTYIRPAENEDYIPMSLDADLVKVFGAAQIATRVSRCEG</sequence>
<organism evidence="1 2">
    <name type="scientific">Agrobacterium tomkonis CFBP 6623</name>
    <dbReference type="NCBI Taxonomy" id="1183432"/>
    <lineage>
        <taxon>Bacteria</taxon>
        <taxon>Pseudomonadati</taxon>
        <taxon>Pseudomonadota</taxon>
        <taxon>Alphaproteobacteria</taxon>
        <taxon>Hyphomicrobiales</taxon>
        <taxon>Rhizobiaceae</taxon>
        <taxon>Rhizobium/Agrobacterium group</taxon>
        <taxon>Agrobacterium</taxon>
        <taxon>Agrobacterium tumefaciens complex</taxon>
    </lineage>
</organism>
<name>A0A1S7NVW9_9HYPH</name>
<proteinExistence type="predicted"/>
<evidence type="ECO:0000313" key="2">
    <source>
        <dbReference type="Proteomes" id="UP000191988"/>
    </source>
</evidence>
<dbReference type="Proteomes" id="UP000191988">
    <property type="component" value="Unassembled WGS sequence"/>
</dbReference>
<protein>
    <submittedName>
        <fullName evidence="1">Uncharacterized protein</fullName>
    </submittedName>
</protein>
<evidence type="ECO:0000313" key="1">
    <source>
        <dbReference type="EMBL" id="CUX12377.1"/>
    </source>
</evidence>
<reference evidence="2" key="1">
    <citation type="submission" date="2016-01" db="EMBL/GenBank/DDBJ databases">
        <authorList>
            <person name="Regsiter A."/>
            <person name="william w."/>
        </authorList>
    </citation>
    <scope>NUCLEOTIDE SEQUENCE [LARGE SCALE GENOMIC DNA]</scope>
    <source>
        <strain evidence="2">CFBP 6623</strain>
    </source>
</reference>
<accession>A0A1S7NVW9</accession>
<dbReference type="EMBL" id="FBWK01000009">
    <property type="protein sequence ID" value="CUX12377.1"/>
    <property type="molecule type" value="Genomic_DNA"/>
</dbReference>
<dbReference type="AlphaFoldDB" id="A0A1S7NVW9"/>
<keyword evidence="2" id="KW-1185">Reference proteome</keyword>
<gene>
    <name evidence="1" type="ORF">AGR3A_Cc170174</name>
</gene>